<gene>
    <name evidence="3" type="ORF">ULMA_17860</name>
</gene>
<proteinExistence type="predicted"/>
<evidence type="ECO:0000259" key="2">
    <source>
        <dbReference type="Pfam" id="PF06713"/>
    </source>
</evidence>
<evidence type="ECO:0000313" key="4">
    <source>
        <dbReference type="Proteomes" id="UP000326509"/>
    </source>
</evidence>
<keyword evidence="4" id="KW-1185">Reference proteome</keyword>
<sequence>MKKFKSKVNYLMLVALVVFIGFLCFQGIDFQKLTTLRKVYLIGMVLLLKYIIYSFLNTYYLVDREHLTLVVKPFYKKNIAINSIKRIERSSSLMSAPAPSFKRLEIFYGSFNSELVSPKDQKAFVELLKKYNPEITVKL</sequence>
<dbReference type="InterPro" id="IPR009589">
    <property type="entry name" value="PH_YyaB-like"/>
</dbReference>
<protein>
    <recommendedName>
        <fullName evidence="2">Uncharacterized protein YyaB-like PH domain-containing protein</fullName>
    </recommendedName>
</protein>
<name>A0A5J4J117_9FLAO</name>
<dbReference type="AlphaFoldDB" id="A0A5J4J117"/>
<feature type="transmembrane region" description="Helical" evidence="1">
    <location>
        <begin position="9"/>
        <end position="28"/>
    </location>
</feature>
<organism evidence="3 4">
    <name type="scientific">Patiriisocius marinus</name>
    <dbReference type="NCBI Taxonomy" id="1397112"/>
    <lineage>
        <taxon>Bacteria</taxon>
        <taxon>Pseudomonadati</taxon>
        <taxon>Bacteroidota</taxon>
        <taxon>Flavobacteriia</taxon>
        <taxon>Flavobacteriales</taxon>
        <taxon>Flavobacteriaceae</taxon>
        <taxon>Patiriisocius</taxon>
    </lineage>
</organism>
<comment type="caution">
    <text evidence="3">The sequence shown here is derived from an EMBL/GenBank/DDBJ whole genome shotgun (WGS) entry which is preliminary data.</text>
</comment>
<dbReference type="Proteomes" id="UP000326509">
    <property type="component" value="Unassembled WGS sequence"/>
</dbReference>
<dbReference type="Pfam" id="PF06713">
    <property type="entry name" value="bPH_4"/>
    <property type="match status" value="1"/>
</dbReference>
<feature type="transmembrane region" description="Helical" evidence="1">
    <location>
        <begin position="40"/>
        <end position="62"/>
    </location>
</feature>
<accession>A0A5J4J117</accession>
<dbReference type="GO" id="GO:0030153">
    <property type="term" value="P:bacteriocin immunity"/>
    <property type="evidence" value="ECO:0007669"/>
    <property type="project" value="InterPro"/>
</dbReference>
<keyword evidence="1" id="KW-0812">Transmembrane</keyword>
<feature type="domain" description="Uncharacterized protein YyaB-like PH" evidence="2">
    <location>
        <begin position="58"/>
        <end position="132"/>
    </location>
</feature>
<evidence type="ECO:0000313" key="3">
    <source>
        <dbReference type="EMBL" id="GER59678.1"/>
    </source>
</evidence>
<keyword evidence="1" id="KW-1133">Transmembrane helix</keyword>
<keyword evidence="1" id="KW-0472">Membrane</keyword>
<evidence type="ECO:0000256" key="1">
    <source>
        <dbReference type="SAM" id="Phobius"/>
    </source>
</evidence>
<dbReference type="RefSeq" id="WP_151674136.1">
    <property type="nucleotide sequence ID" value="NZ_BKCG01000004.1"/>
</dbReference>
<dbReference type="OrthoDB" id="1261156at2"/>
<reference evidence="3 4" key="1">
    <citation type="submission" date="2019-08" db="EMBL/GenBank/DDBJ databases">
        <title>Draft genome sequence of Ulvibacter marinus type strain NBRC 109484.</title>
        <authorList>
            <person name="Kawano K."/>
            <person name="Ushijima N."/>
            <person name="Kihara M."/>
            <person name="Itoh H."/>
        </authorList>
    </citation>
    <scope>NUCLEOTIDE SEQUENCE [LARGE SCALE GENOMIC DNA]</scope>
    <source>
        <strain evidence="3 4">NBRC 109484</strain>
    </source>
</reference>
<dbReference type="EMBL" id="BKCG01000004">
    <property type="protein sequence ID" value="GER59678.1"/>
    <property type="molecule type" value="Genomic_DNA"/>
</dbReference>